<keyword evidence="1" id="KW-0548">Nucleotidyltransferase</keyword>
<evidence type="ECO:0000313" key="1">
    <source>
        <dbReference type="EMBL" id="PWA94540.1"/>
    </source>
</evidence>
<dbReference type="InterPro" id="IPR044802">
    <property type="entry name" value="NADKc-like"/>
</dbReference>
<gene>
    <name evidence="1" type="ORF">CTI12_AA058980</name>
</gene>
<proteinExistence type="predicted"/>
<comment type="caution">
    <text evidence="1">The sequence shown here is derived from an EMBL/GenBank/DDBJ whole genome shotgun (WGS) entry which is preliminary data.</text>
</comment>
<dbReference type="Proteomes" id="UP000245207">
    <property type="component" value="Unassembled WGS sequence"/>
</dbReference>
<dbReference type="PANTHER" id="PTHR31153">
    <property type="entry name" value="CALMODULIN CALCIUM-DEPENDENT NAD KINASE"/>
    <property type="match status" value="1"/>
</dbReference>
<dbReference type="AlphaFoldDB" id="A0A2U1Q956"/>
<dbReference type="PANTHER" id="PTHR31153:SF1">
    <property type="entry name" value="CALMODULIN CALCIUM-DEPENDENT NAD KINASE"/>
    <property type="match status" value="1"/>
</dbReference>
<evidence type="ECO:0000313" key="2">
    <source>
        <dbReference type="Proteomes" id="UP000245207"/>
    </source>
</evidence>
<keyword evidence="1" id="KW-0695">RNA-directed DNA polymerase</keyword>
<dbReference type="OrthoDB" id="1935089at2759"/>
<protein>
    <submittedName>
        <fullName evidence="1">RNA-directed DNA polymerase, eukaryota, Reverse transcriptase zinc-binding domain protein</fullName>
    </submittedName>
</protein>
<dbReference type="GO" id="GO:0003964">
    <property type="term" value="F:RNA-directed DNA polymerase activity"/>
    <property type="evidence" value="ECO:0007669"/>
    <property type="project" value="UniProtKB-KW"/>
</dbReference>
<keyword evidence="2" id="KW-1185">Reference proteome</keyword>
<organism evidence="1 2">
    <name type="scientific">Artemisia annua</name>
    <name type="common">Sweet wormwood</name>
    <dbReference type="NCBI Taxonomy" id="35608"/>
    <lineage>
        <taxon>Eukaryota</taxon>
        <taxon>Viridiplantae</taxon>
        <taxon>Streptophyta</taxon>
        <taxon>Embryophyta</taxon>
        <taxon>Tracheophyta</taxon>
        <taxon>Spermatophyta</taxon>
        <taxon>Magnoliopsida</taxon>
        <taxon>eudicotyledons</taxon>
        <taxon>Gunneridae</taxon>
        <taxon>Pentapetalae</taxon>
        <taxon>asterids</taxon>
        <taxon>campanulids</taxon>
        <taxon>Asterales</taxon>
        <taxon>Asteraceae</taxon>
        <taxon>Asteroideae</taxon>
        <taxon>Anthemideae</taxon>
        <taxon>Artemisiinae</taxon>
        <taxon>Artemisia</taxon>
    </lineage>
</organism>
<accession>A0A2U1Q956</accession>
<dbReference type="EMBL" id="PKPP01000307">
    <property type="protein sequence ID" value="PWA94540.1"/>
    <property type="molecule type" value="Genomic_DNA"/>
</dbReference>
<keyword evidence="1" id="KW-0808">Transferase</keyword>
<sequence length="413" mass="47549">MTRLESKMTRLELFRIKSMWGNYSFDYAVSMARGFSGGLISIWDPSMFVKSEIWCSDHYIIVQGEWSSSDDIFYMVNIYGPQNPAAKVTLWDNLVTFIHHHSDSNHDLVATVLDHGWSDHNPILLHMQKTDYGPVPFKFFHSWLQRPGFDDLIHKSLEEFSESGLSPHSLKLKLKLLKVKIKEWIKVTKCNETNRLQEVNNLVLDLDKKLDSGIAIDSEKHDRINLLQERFHLHSLADLDVIQKSRIKWDIKGDENTKFFHGLINQRRRNQMVQGVLIDGIWCTNPQQVKDTFFKFYHDKFQAQDSQINLNTLSAVSRLNDSDRSDLEQGKHLKRFAENNNLQNASNNSSRGCKGVVSVTLIFVILLRSPMLLFMGGGMGAGKSTVVKEILKEYVMFTLRALNEGRDVIMDAT</sequence>
<name>A0A2U1Q956_ARTAN</name>
<reference evidence="1 2" key="1">
    <citation type="journal article" date="2018" name="Mol. Plant">
        <title>The genome of Artemisia annua provides insight into the evolution of Asteraceae family and artemisinin biosynthesis.</title>
        <authorList>
            <person name="Shen Q."/>
            <person name="Zhang L."/>
            <person name="Liao Z."/>
            <person name="Wang S."/>
            <person name="Yan T."/>
            <person name="Shi P."/>
            <person name="Liu M."/>
            <person name="Fu X."/>
            <person name="Pan Q."/>
            <person name="Wang Y."/>
            <person name="Lv Z."/>
            <person name="Lu X."/>
            <person name="Zhang F."/>
            <person name="Jiang W."/>
            <person name="Ma Y."/>
            <person name="Chen M."/>
            <person name="Hao X."/>
            <person name="Li L."/>
            <person name="Tang Y."/>
            <person name="Lv G."/>
            <person name="Zhou Y."/>
            <person name="Sun X."/>
            <person name="Brodelius P.E."/>
            <person name="Rose J.K.C."/>
            <person name="Tang K."/>
        </authorList>
    </citation>
    <scope>NUCLEOTIDE SEQUENCE [LARGE SCALE GENOMIC DNA]</scope>
    <source>
        <strain evidence="2">cv. Huhao1</strain>
        <tissue evidence="1">Leaf</tissue>
    </source>
</reference>